<sequence>MVAGKAASQNLLILRVSRMKVCRYKIQNWFLLAFLAVTVHLISHVQGQVAPPTRLRYNLVTHDSVQISWKAPKGKFTGFKLLVTPSSGGKTNQLTLQNSATKAIIQGLIPDQSYAVQIITYNKDQESKPAQGQFRIKDLERKKETSSKSKVKGTEDTGGSKPSPSTE</sequence>
<dbReference type="Proteomes" id="UP000827986">
    <property type="component" value="Unassembled WGS sequence"/>
</dbReference>
<evidence type="ECO:0000313" key="4">
    <source>
        <dbReference type="EMBL" id="KAH1177845.1"/>
    </source>
</evidence>
<dbReference type="InterPro" id="IPR036116">
    <property type="entry name" value="FN3_sf"/>
</dbReference>
<name>A0A9D3XF11_9SAUR</name>
<dbReference type="InterPro" id="IPR050991">
    <property type="entry name" value="ECM_Regulatory_Proteins"/>
</dbReference>
<accession>A0A9D3XF11</accession>
<dbReference type="FunFam" id="2.60.40.10:FF:000546">
    <property type="entry name" value="Collagen alpha-1(XIV) chain isoform X2"/>
    <property type="match status" value="1"/>
</dbReference>
<organism evidence="4 5">
    <name type="scientific">Mauremys mutica</name>
    <name type="common">yellowpond turtle</name>
    <dbReference type="NCBI Taxonomy" id="74926"/>
    <lineage>
        <taxon>Eukaryota</taxon>
        <taxon>Metazoa</taxon>
        <taxon>Chordata</taxon>
        <taxon>Craniata</taxon>
        <taxon>Vertebrata</taxon>
        <taxon>Euteleostomi</taxon>
        <taxon>Archelosauria</taxon>
        <taxon>Testudinata</taxon>
        <taxon>Testudines</taxon>
        <taxon>Cryptodira</taxon>
        <taxon>Durocryptodira</taxon>
        <taxon>Testudinoidea</taxon>
        <taxon>Geoemydidae</taxon>
        <taxon>Geoemydinae</taxon>
        <taxon>Mauremys</taxon>
    </lineage>
</organism>
<feature type="region of interest" description="Disordered" evidence="2">
    <location>
        <begin position="126"/>
        <end position="167"/>
    </location>
</feature>
<evidence type="ECO:0000256" key="2">
    <source>
        <dbReference type="SAM" id="MobiDB-lite"/>
    </source>
</evidence>
<dbReference type="EMBL" id="JAHDVG010000474">
    <property type="protein sequence ID" value="KAH1177845.1"/>
    <property type="molecule type" value="Genomic_DNA"/>
</dbReference>
<evidence type="ECO:0000313" key="5">
    <source>
        <dbReference type="Proteomes" id="UP000827986"/>
    </source>
</evidence>
<dbReference type="InterPro" id="IPR013783">
    <property type="entry name" value="Ig-like_fold"/>
</dbReference>
<dbReference type="SMART" id="SM00060">
    <property type="entry name" value="FN3"/>
    <property type="match status" value="1"/>
</dbReference>
<evidence type="ECO:0000259" key="3">
    <source>
        <dbReference type="PROSITE" id="PS50853"/>
    </source>
</evidence>
<dbReference type="PROSITE" id="PS50853">
    <property type="entry name" value="FN3"/>
    <property type="match status" value="1"/>
</dbReference>
<dbReference type="CDD" id="cd00063">
    <property type="entry name" value="FN3"/>
    <property type="match status" value="1"/>
</dbReference>
<gene>
    <name evidence="4" type="ORF">KIL84_011547</name>
</gene>
<dbReference type="AlphaFoldDB" id="A0A9D3XF11"/>
<protein>
    <recommendedName>
        <fullName evidence="3">Fibronectin type-III domain-containing protein</fullName>
    </recommendedName>
</protein>
<dbReference type="PANTHER" id="PTHR46708">
    <property type="entry name" value="TENASCIN"/>
    <property type="match status" value="1"/>
</dbReference>
<reference evidence="4" key="1">
    <citation type="submission" date="2021-09" db="EMBL/GenBank/DDBJ databases">
        <title>The genome of Mauremys mutica provides insights into the evolution of semi-aquatic lifestyle.</title>
        <authorList>
            <person name="Gong S."/>
            <person name="Gao Y."/>
        </authorList>
    </citation>
    <scope>NUCLEOTIDE SEQUENCE</scope>
    <source>
        <strain evidence="4">MM-2020</strain>
        <tissue evidence="4">Muscle</tissue>
    </source>
</reference>
<keyword evidence="5" id="KW-1185">Reference proteome</keyword>
<proteinExistence type="predicted"/>
<dbReference type="Gene3D" id="2.60.40.10">
    <property type="entry name" value="Immunoglobulins"/>
    <property type="match status" value="1"/>
</dbReference>
<dbReference type="Pfam" id="PF00041">
    <property type="entry name" value="fn3"/>
    <property type="match status" value="1"/>
</dbReference>
<feature type="non-terminal residue" evidence="4">
    <location>
        <position position="1"/>
    </location>
</feature>
<dbReference type="PANTHER" id="PTHR46708:SF2">
    <property type="entry name" value="FIBRONECTIN TYPE-III DOMAIN-CONTAINING PROTEIN"/>
    <property type="match status" value="1"/>
</dbReference>
<comment type="caution">
    <text evidence="4">The sequence shown here is derived from an EMBL/GenBank/DDBJ whole genome shotgun (WGS) entry which is preliminary data.</text>
</comment>
<dbReference type="InterPro" id="IPR003961">
    <property type="entry name" value="FN3_dom"/>
</dbReference>
<dbReference type="SUPFAM" id="SSF49265">
    <property type="entry name" value="Fibronectin type III"/>
    <property type="match status" value="1"/>
</dbReference>
<feature type="domain" description="Fibronectin type-III" evidence="3">
    <location>
        <begin position="51"/>
        <end position="141"/>
    </location>
</feature>
<keyword evidence="1" id="KW-0677">Repeat</keyword>
<feature type="compositionally biased region" description="Basic and acidic residues" evidence="2">
    <location>
        <begin position="135"/>
        <end position="155"/>
    </location>
</feature>
<evidence type="ECO:0000256" key="1">
    <source>
        <dbReference type="ARBA" id="ARBA00022737"/>
    </source>
</evidence>